<evidence type="ECO:0000256" key="8">
    <source>
        <dbReference type="HAMAP-Rule" id="MF_02040"/>
    </source>
</evidence>
<reference evidence="10 11" key="1">
    <citation type="submission" date="2022-02" db="EMBL/GenBank/DDBJ databases">
        <title>Mesosutterella porci, a novel member of the family Sutterellaceae from pig feces.</title>
        <authorList>
            <person name="Wylensek D."/>
            <person name="Clavel T."/>
        </authorList>
    </citation>
    <scope>NUCLEOTIDE SEQUENCE [LARGE SCALE GENOMIC DNA]</scope>
    <source>
        <strain evidence="11">oilRF-744-wt-GAM-9</strain>
    </source>
</reference>
<comment type="function">
    <text evidence="8">Binds and transfers iron-sulfur (Fe-S) clusters to target apoproteins. Can hydrolyze ATP.</text>
</comment>
<comment type="similarity">
    <text evidence="8">Belongs to the Mrp/NBP35 ATP-binding proteins family.</text>
</comment>
<keyword evidence="6 8" id="KW-0408">Iron</keyword>
<evidence type="ECO:0000256" key="1">
    <source>
        <dbReference type="ARBA" id="ARBA00007352"/>
    </source>
</evidence>
<comment type="subunit">
    <text evidence="8">Homodimer.</text>
</comment>
<dbReference type="InterPro" id="IPR002744">
    <property type="entry name" value="MIP18-like"/>
</dbReference>
<evidence type="ECO:0000259" key="9">
    <source>
        <dbReference type="Pfam" id="PF01883"/>
    </source>
</evidence>
<evidence type="ECO:0000313" key="11">
    <source>
        <dbReference type="Proteomes" id="UP001297600"/>
    </source>
</evidence>
<comment type="similarity">
    <text evidence="1">In the N-terminal section; belongs to the MIP18 family.</text>
</comment>
<dbReference type="Pfam" id="PF01883">
    <property type="entry name" value="FeS_assembly_P"/>
    <property type="match status" value="1"/>
</dbReference>
<evidence type="ECO:0000256" key="4">
    <source>
        <dbReference type="ARBA" id="ARBA00022741"/>
    </source>
</evidence>
<keyword evidence="7 8" id="KW-0411">Iron-sulfur</keyword>
<keyword evidence="11" id="KW-1185">Reference proteome</keyword>
<protein>
    <recommendedName>
        <fullName evidence="8">Iron-sulfur cluster carrier protein</fullName>
    </recommendedName>
</protein>
<dbReference type="Pfam" id="PF10609">
    <property type="entry name" value="ParA"/>
    <property type="match status" value="1"/>
</dbReference>
<dbReference type="EMBL" id="JAKNCT010000002">
    <property type="protein sequence ID" value="MCG5030256.1"/>
    <property type="molecule type" value="Genomic_DNA"/>
</dbReference>
<comment type="caution">
    <text evidence="10">The sequence shown here is derived from an EMBL/GenBank/DDBJ whole genome shotgun (WGS) entry which is preliminary data.</text>
</comment>
<evidence type="ECO:0000313" key="10">
    <source>
        <dbReference type="EMBL" id="MCG5030256.1"/>
    </source>
</evidence>
<name>A0ABS9MNR3_9BURK</name>
<sequence>MTKDKIEKILNSVTDPNTGKGLGDSGEIAGIDASERETRIEIRLDYPAKTQIEPLRGSILKTLAENGIEAEVEVEQRIRAHKVQPLLRVLPGVKNIIAVSSGKGGVGKSTIAANLALALSAEGARVGMLDADIYGPSQPAMLGVNAIPACEDGKTMTPNTAYGLQVNSIGFLINPEDPVIWRGPMVSSALQQLLFQTRWSDLDYLVVDMPPGTGDVQLTLTQQVPVTGAVVVTTPQEIATLDARKGLMMFRKVNVPVLGVVENMALFRCPHCGHLERIFGEGGAKRLSEQYDVPILGSLPLDPAIRQEADSGRPTVIAEPESETAGLFLSIARKAAAALSQLPVDHSASLPKIKPVKA</sequence>
<keyword evidence="5 8" id="KW-0067">ATP-binding</keyword>
<dbReference type="Gene3D" id="3.40.50.300">
    <property type="entry name" value="P-loop containing nucleotide triphosphate hydrolases"/>
    <property type="match status" value="1"/>
</dbReference>
<dbReference type="Proteomes" id="UP001297600">
    <property type="component" value="Unassembled WGS sequence"/>
</dbReference>
<proteinExistence type="inferred from homology"/>
<dbReference type="SUPFAM" id="SSF52540">
    <property type="entry name" value="P-loop containing nucleoside triphosphate hydrolases"/>
    <property type="match status" value="1"/>
</dbReference>
<comment type="similarity">
    <text evidence="2">In the C-terminal section; belongs to the Mrp/NBP35 ATP-binding proteins family.</text>
</comment>
<feature type="domain" description="MIP18 family-like" evidence="9">
    <location>
        <begin position="3"/>
        <end position="66"/>
    </location>
</feature>
<dbReference type="SUPFAM" id="SSF117916">
    <property type="entry name" value="Fe-S cluster assembly (FSCA) domain-like"/>
    <property type="match status" value="1"/>
</dbReference>
<evidence type="ECO:0000256" key="2">
    <source>
        <dbReference type="ARBA" id="ARBA00008205"/>
    </source>
</evidence>
<dbReference type="HAMAP" id="MF_02040">
    <property type="entry name" value="Mrp_NBP35"/>
    <property type="match status" value="1"/>
</dbReference>
<dbReference type="InterPro" id="IPR034904">
    <property type="entry name" value="FSCA_dom_sf"/>
</dbReference>
<dbReference type="InterPro" id="IPR033756">
    <property type="entry name" value="YlxH/NBP35"/>
</dbReference>
<dbReference type="InterPro" id="IPR044304">
    <property type="entry name" value="NUBPL-like"/>
</dbReference>
<dbReference type="NCBIfam" id="NF008669">
    <property type="entry name" value="PRK11670.1"/>
    <property type="match status" value="1"/>
</dbReference>
<organism evidence="10 11">
    <name type="scientific">Mesosutterella porci</name>
    <dbReference type="NCBI Taxonomy" id="2915351"/>
    <lineage>
        <taxon>Bacteria</taxon>
        <taxon>Pseudomonadati</taxon>
        <taxon>Pseudomonadota</taxon>
        <taxon>Betaproteobacteria</taxon>
        <taxon>Burkholderiales</taxon>
        <taxon>Sutterellaceae</taxon>
        <taxon>Mesosutterella</taxon>
    </lineage>
</organism>
<dbReference type="InterPro" id="IPR000808">
    <property type="entry name" value="Mrp-like_CS"/>
</dbReference>
<feature type="binding site" evidence="8">
    <location>
        <begin position="102"/>
        <end position="109"/>
    </location>
    <ligand>
        <name>ATP</name>
        <dbReference type="ChEBI" id="CHEBI:30616"/>
    </ligand>
</feature>
<evidence type="ECO:0000256" key="6">
    <source>
        <dbReference type="ARBA" id="ARBA00023004"/>
    </source>
</evidence>
<keyword evidence="8" id="KW-0378">Hydrolase</keyword>
<evidence type="ECO:0000256" key="7">
    <source>
        <dbReference type="ARBA" id="ARBA00023014"/>
    </source>
</evidence>
<dbReference type="CDD" id="cd02037">
    <property type="entry name" value="Mrp_NBP35"/>
    <property type="match status" value="1"/>
</dbReference>
<dbReference type="InterPro" id="IPR027417">
    <property type="entry name" value="P-loop_NTPase"/>
</dbReference>
<evidence type="ECO:0000256" key="3">
    <source>
        <dbReference type="ARBA" id="ARBA00022723"/>
    </source>
</evidence>
<gene>
    <name evidence="10" type="primary">apbC</name>
    <name evidence="10" type="ORF">MAF45_02135</name>
</gene>
<dbReference type="PANTHER" id="PTHR42961:SF2">
    <property type="entry name" value="IRON-SULFUR PROTEIN NUBPL"/>
    <property type="match status" value="1"/>
</dbReference>
<keyword evidence="3 8" id="KW-0479">Metal-binding</keyword>
<dbReference type="PANTHER" id="PTHR42961">
    <property type="entry name" value="IRON-SULFUR PROTEIN NUBPL"/>
    <property type="match status" value="1"/>
</dbReference>
<accession>A0ABS9MNR3</accession>
<keyword evidence="4 8" id="KW-0547">Nucleotide-binding</keyword>
<dbReference type="InterPro" id="IPR019591">
    <property type="entry name" value="Mrp/NBP35_ATP-bd"/>
</dbReference>
<evidence type="ECO:0000256" key="5">
    <source>
        <dbReference type="ARBA" id="ARBA00022840"/>
    </source>
</evidence>
<dbReference type="PROSITE" id="PS01215">
    <property type="entry name" value="MRP"/>
    <property type="match status" value="1"/>
</dbReference>